<feature type="active site" evidence="2">
    <location>
        <position position="48"/>
    </location>
</feature>
<dbReference type="PANTHER" id="PTHR13774:SF32">
    <property type="entry name" value="ANTISENSE-ENHANCING SEQUENCE 1"/>
    <property type="match status" value="1"/>
</dbReference>
<evidence type="ECO:0000313" key="3">
    <source>
        <dbReference type="EMBL" id="STZ75498.1"/>
    </source>
</evidence>
<dbReference type="GO" id="GO:0102943">
    <property type="term" value="F:trans-2,3-dihydro-3-hydroxy-anthranilate isomerase activity"/>
    <property type="evidence" value="ECO:0007669"/>
    <property type="project" value="UniProtKB-EC"/>
</dbReference>
<dbReference type="Proteomes" id="UP000254651">
    <property type="component" value="Unassembled WGS sequence"/>
</dbReference>
<organism evidence="3 4">
    <name type="scientific">Bergeriella denitrificans</name>
    <name type="common">Neisseria denitrificans</name>
    <dbReference type="NCBI Taxonomy" id="494"/>
    <lineage>
        <taxon>Bacteria</taxon>
        <taxon>Pseudomonadati</taxon>
        <taxon>Pseudomonadota</taxon>
        <taxon>Betaproteobacteria</taxon>
        <taxon>Neisseriales</taxon>
        <taxon>Neisseriaceae</taxon>
        <taxon>Bergeriella</taxon>
    </lineage>
</organism>
<dbReference type="RefSeq" id="WP_066079636.1">
    <property type="nucleotide sequence ID" value="NZ_CP181246.1"/>
</dbReference>
<comment type="similarity">
    <text evidence="1">Belongs to the PhzF family.</text>
</comment>
<dbReference type="PIRSF" id="PIRSF016184">
    <property type="entry name" value="PhzC_PhzF"/>
    <property type="match status" value="1"/>
</dbReference>
<dbReference type="NCBIfam" id="TIGR00654">
    <property type="entry name" value="PhzF_family"/>
    <property type="match status" value="1"/>
</dbReference>
<dbReference type="PANTHER" id="PTHR13774">
    <property type="entry name" value="PHENAZINE BIOSYNTHESIS PROTEIN"/>
    <property type="match status" value="1"/>
</dbReference>
<dbReference type="Pfam" id="PF02567">
    <property type="entry name" value="PhzC-PhzF"/>
    <property type="match status" value="1"/>
</dbReference>
<accession>A0A378UDL5</accession>
<keyword evidence="3" id="KW-0413">Isomerase</keyword>
<reference evidence="3 4" key="1">
    <citation type="submission" date="2018-06" db="EMBL/GenBank/DDBJ databases">
        <authorList>
            <consortium name="Pathogen Informatics"/>
            <person name="Doyle S."/>
        </authorList>
    </citation>
    <scope>NUCLEOTIDE SEQUENCE [LARGE SCALE GENOMIC DNA]</scope>
    <source>
        <strain evidence="3 4">NCTC10295</strain>
    </source>
</reference>
<evidence type="ECO:0000313" key="4">
    <source>
        <dbReference type="Proteomes" id="UP000254651"/>
    </source>
</evidence>
<dbReference type="EC" id="5.3.3.17" evidence="3"/>
<proteinExistence type="inferred from homology"/>
<keyword evidence="4" id="KW-1185">Reference proteome</keyword>
<name>A0A378UDL5_BERDE</name>
<dbReference type="SUPFAM" id="SSF54506">
    <property type="entry name" value="Diaminopimelate epimerase-like"/>
    <property type="match status" value="1"/>
</dbReference>
<dbReference type="InterPro" id="IPR003719">
    <property type="entry name" value="Phenazine_PhzF-like"/>
</dbReference>
<sequence length="284" mass="30230">MPNTTPFYLLNVFAESHFGGNPLAVFPAADGLNDETMQLIARQFNLSETVFVKRAARAEAVKQLRIFTPAYEMPFAGHPTVGAAYLLQKLLDLPPHYRLETPAGLVDIAHDGGAVTLALDNGIQTAASDLSREAAAALLGLAAEDVAAAPMWVNTGTWQLLLPLASFEAVARCRVADAAAFMRQTATDFGKPQIYVWALSGDTAKVRLFFGQDGAVLEDPGTGSAAANLGGWLWQQRGGSLALNITQGDELARPNRLLLRVDDNGVVSVGGKVIEVGRGVFMLP</sequence>
<dbReference type="GO" id="GO:0005737">
    <property type="term" value="C:cytoplasm"/>
    <property type="evidence" value="ECO:0007669"/>
    <property type="project" value="TreeGrafter"/>
</dbReference>
<dbReference type="Gene3D" id="3.10.310.10">
    <property type="entry name" value="Diaminopimelate Epimerase, Chain A, domain 1"/>
    <property type="match status" value="2"/>
</dbReference>
<dbReference type="EMBL" id="UGQS01000001">
    <property type="protein sequence ID" value="STZ75498.1"/>
    <property type="molecule type" value="Genomic_DNA"/>
</dbReference>
<evidence type="ECO:0000256" key="1">
    <source>
        <dbReference type="ARBA" id="ARBA00008270"/>
    </source>
</evidence>
<protein>
    <submittedName>
        <fullName evidence="3">Trans-2,3-dihydro-3-hydroxyanthranilate isomerase</fullName>
        <ecNumber evidence="3">5.3.3.17</ecNumber>
    </submittedName>
</protein>
<evidence type="ECO:0000256" key="2">
    <source>
        <dbReference type="PIRSR" id="PIRSR016184-1"/>
    </source>
</evidence>
<gene>
    <name evidence="3" type="primary">phzF</name>
    <name evidence="3" type="ORF">NCTC10295_00222</name>
</gene>
<dbReference type="AlphaFoldDB" id="A0A378UDL5"/>